<dbReference type="InterPro" id="IPR058520">
    <property type="entry name" value="DUF8207"/>
</dbReference>
<gene>
    <name evidence="2" type="ORF">RI129_005525</name>
</gene>
<evidence type="ECO:0000259" key="1">
    <source>
        <dbReference type="Pfam" id="PF26634"/>
    </source>
</evidence>
<proteinExistence type="predicted"/>
<reference evidence="2 3" key="1">
    <citation type="journal article" date="2024" name="Insects">
        <title>An Improved Chromosome-Level Genome Assembly of the Firefly Pyrocoelia pectoralis.</title>
        <authorList>
            <person name="Fu X."/>
            <person name="Meyer-Rochow V.B."/>
            <person name="Ballantyne L."/>
            <person name="Zhu X."/>
        </authorList>
    </citation>
    <scope>NUCLEOTIDE SEQUENCE [LARGE SCALE GENOMIC DNA]</scope>
    <source>
        <strain evidence="2">XCY_ONT2</strain>
    </source>
</reference>
<organism evidence="2 3">
    <name type="scientific">Pyrocoelia pectoralis</name>
    <dbReference type="NCBI Taxonomy" id="417401"/>
    <lineage>
        <taxon>Eukaryota</taxon>
        <taxon>Metazoa</taxon>
        <taxon>Ecdysozoa</taxon>
        <taxon>Arthropoda</taxon>
        <taxon>Hexapoda</taxon>
        <taxon>Insecta</taxon>
        <taxon>Pterygota</taxon>
        <taxon>Neoptera</taxon>
        <taxon>Endopterygota</taxon>
        <taxon>Coleoptera</taxon>
        <taxon>Polyphaga</taxon>
        <taxon>Elateriformia</taxon>
        <taxon>Elateroidea</taxon>
        <taxon>Lampyridae</taxon>
        <taxon>Lampyrinae</taxon>
        <taxon>Pyrocoelia</taxon>
    </lineage>
</organism>
<evidence type="ECO:0000313" key="3">
    <source>
        <dbReference type="Proteomes" id="UP001329430"/>
    </source>
</evidence>
<dbReference type="EMBL" id="JAVRBK010000003">
    <property type="protein sequence ID" value="KAK5647061.1"/>
    <property type="molecule type" value="Genomic_DNA"/>
</dbReference>
<protein>
    <recommendedName>
        <fullName evidence="1">DUF8207 domain-containing protein</fullName>
    </recommendedName>
</protein>
<dbReference type="PANTHER" id="PTHR35374">
    <property type="entry name" value="CYCLIN-DEPENDENT KINASE 11A-LIKE"/>
    <property type="match status" value="1"/>
</dbReference>
<dbReference type="Proteomes" id="UP001329430">
    <property type="component" value="Chromosome 3"/>
</dbReference>
<sequence length="362" mass="41248">MDNRLLQDLLMARKSIKRKYDSLKQDSAAIQRVVEQQFQPITQPLKEFISSAKFNNVNGDRIAKVEPSSHRADSPIRKHVPPQTSTPRKVARNLFSINEPSILEDVDEYGDSTPDEANLPTLDELREELEDIGSSPAFEEYLNQYQGLPKIYVEGIFRDINNEYDHRYGVRYDPTLNKFYVGNSELDFKEEDIVIIPPTGDKFTYKGTPGLYELLFKRNPIGYQTRDSKAYRDIIGRTNAARRNYDATSQIQGSGQSKYVNIIKPLLQTDATIGSRPASFFVPSQTSYRPRASSASSKRGEGVSLPTLRLNNKKIEFVPWNNPNKLVDWLRVLLGSKSAGNTANNNEIVYIIEELRHSRIIK</sequence>
<dbReference type="PANTHER" id="PTHR35374:SF1">
    <property type="entry name" value="PROTEIN KINASE DOMAIN-CONTAINING PROTEIN"/>
    <property type="match status" value="1"/>
</dbReference>
<evidence type="ECO:0000313" key="2">
    <source>
        <dbReference type="EMBL" id="KAK5647061.1"/>
    </source>
</evidence>
<feature type="domain" description="DUF8207" evidence="1">
    <location>
        <begin position="163"/>
        <end position="267"/>
    </location>
</feature>
<name>A0AAN7ZSG3_9COLE</name>
<dbReference type="AlphaFoldDB" id="A0AAN7ZSG3"/>
<dbReference type="Pfam" id="PF26634">
    <property type="entry name" value="DUF8207"/>
    <property type="match status" value="1"/>
</dbReference>
<keyword evidence="3" id="KW-1185">Reference proteome</keyword>
<accession>A0AAN7ZSG3</accession>
<comment type="caution">
    <text evidence="2">The sequence shown here is derived from an EMBL/GenBank/DDBJ whole genome shotgun (WGS) entry which is preliminary data.</text>
</comment>